<keyword evidence="8" id="KW-1185">Reference proteome</keyword>
<comment type="subcellular location">
    <subcellularLocation>
        <location evidence="1">Mitochondrion</location>
    </subcellularLocation>
</comment>
<evidence type="ECO:0000256" key="5">
    <source>
        <dbReference type="ARBA" id="ARBA00023274"/>
    </source>
</evidence>
<dbReference type="GO" id="GO:0032543">
    <property type="term" value="P:mitochondrial translation"/>
    <property type="evidence" value="ECO:0007669"/>
    <property type="project" value="TreeGrafter"/>
</dbReference>
<protein>
    <recommendedName>
        <fullName evidence="6">Large ribosomal subunit protein uL29m</fullName>
    </recommendedName>
</protein>
<evidence type="ECO:0000256" key="1">
    <source>
        <dbReference type="ARBA" id="ARBA00004173"/>
    </source>
</evidence>
<accession>A0AAW2FYE4</accession>
<evidence type="ECO:0000256" key="6">
    <source>
        <dbReference type="ARBA" id="ARBA00035289"/>
    </source>
</evidence>
<name>A0AAW2FYE4_9HYME</name>
<dbReference type="GO" id="GO:0005762">
    <property type="term" value="C:mitochondrial large ribosomal subunit"/>
    <property type="evidence" value="ECO:0007669"/>
    <property type="project" value="TreeGrafter"/>
</dbReference>
<sequence length="268" mass="31776">MAALIKIVQAGSCINGITKLFTNLSLSQNVTASVKCTFLRSTPTLHCAFIHLTSERRDLMEFFDDPKNWGKNEVRVGRSWHKDELRLKSNSDLHKLWFVLLKERNMLMTMEEACKQAHEIFPNPERLDKVEDSMENLESIVRERNRAYHLLETGETGERPGQLVYSILGLKFYYRKCQHSIPKFVNTRWHKTHLFGFNEKSTQKFINLYREKLWNKKRRERIRNRKHVQVLLRRFPNLDLNYMKEMFPDVDVEALKKSDQARGHTVPV</sequence>
<evidence type="ECO:0000313" key="7">
    <source>
        <dbReference type="EMBL" id="KAL0119876.1"/>
    </source>
</evidence>
<dbReference type="Proteomes" id="UP001430953">
    <property type="component" value="Unassembled WGS sequence"/>
</dbReference>
<dbReference type="PANTHER" id="PTHR21183:SF18">
    <property type="entry name" value="LARGE RIBOSOMAL SUBUNIT PROTEIN UL29M"/>
    <property type="match status" value="1"/>
</dbReference>
<dbReference type="InterPro" id="IPR010729">
    <property type="entry name" value="Ribosomal_uL29_mit"/>
</dbReference>
<dbReference type="InterPro" id="IPR038340">
    <property type="entry name" value="MRP-L47_sf"/>
</dbReference>
<gene>
    <name evidence="7" type="ORF">PUN28_007954</name>
</gene>
<dbReference type="EMBL" id="JADYXP020000007">
    <property type="protein sequence ID" value="KAL0119876.1"/>
    <property type="molecule type" value="Genomic_DNA"/>
</dbReference>
<proteinExistence type="inferred from homology"/>
<keyword evidence="3" id="KW-0689">Ribosomal protein</keyword>
<evidence type="ECO:0000256" key="4">
    <source>
        <dbReference type="ARBA" id="ARBA00023128"/>
    </source>
</evidence>
<dbReference type="Gene3D" id="6.10.330.20">
    <property type="match status" value="1"/>
</dbReference>
<dbReference type="GO" id="GO:0003735">
    <property type="term" value="F:structural constituent of ribosome"/>
    <property type="evidence" value="ECO:0007669"/>
    <property type="project" value="InterPro"/>
</dbReference>
<reference evidence="7 8" key="1">
    <citation type="submission" date="2023-03" db="EMBL/GenBank/DDBJ databases">
        <title>High recombination rates correlate with genetic variation in Cardiocondyla obscurior ants.</title>
        <authorList>
            <person name="Errbii M."/>
        </authorList>
    </citation>
    <scope>NUCLEOTIDE SEQUENCE [LARGE SCALE GENOMIC DNA]</scope>
    <source>
        <strain evidence="7">Alpha-2009</strain>
        <tissue evidence="7">Whole body</tissue>
    </source>
</reference>
<dbReference type="AlphaFoldDB" id="A0AAW2FYE4"/>
<evidence type="ECO:0000256" key="2">
    <source>
        <dbReference type="ARBA" id="ARBA00009254"/>
    </source>
</evidence>
<comment type="similarity">
    <text evidence="2">Belongs to the universal ribosomal protein uL29 family.</text>
</comment>
<dbReference type="Pfam" id="PF06984">
    <property type="entry name" value="MRP-L47"/>
    <property type="match status" value="1"/>
</dbReference>
<organism evidence="7 8">
    <name type="scientific">Cardiocondyla obscurior</name>
    <dbReference type="NCBI Taxonomy" id="286306"/>
    <lineage>
        <taxon>Eukaryota</taxon>
        <taxon>Metazoa</taxon>
        <taxon>Ecdysozoa</taxon>
        <taxon>Arthropoda</taxon>
        <taxon>Hexapoda</taxon>
        <taxon>Insecta</taxon>
        <taxon>Pterygota</taxon>
        <taxon>Neoptera</taxon>
        <taxon>Endopterygota</taxon>
        <taxon>Hymenoptera</taxon>
        <taxon>Apocrita</taxon>
        <taxon>Aculeata</taxon>
        <taxon>Formicoidea</taxon>
        <taxon>Formicidae</taxon>
        <taxon>Myrmicinae</taxon>
        <taxon>Cardiocondyla</taxon>
    </lineage>
</organism>
<keyword evidence="4" id="KW-0496">Mitochondrion</keyword>
<keyword evidence="5" id="KW-0687">Ribonucleoprotein</keyword>
<evidence type="ECO:0000256" key="3">
    <source>
        <dbReference type="ARBA" id="ARBA00022980"/>
    </source>
</evidence>
<evidence type="ECO:0000313" key="8">
    <source>
        <dbReference type="Proteomes" id="UP001430953"/>
    </source>
</evidence>
<comment type="caution">
    <text evidence="7">The sequence shown here is derived from an EMBL/GenBank/DDBJ whole genome shotgun (WGS) entry which is preliminary data.</text>
</comment>
<dbReference type="PANTHER" id="PTHR21183">
    <property type="entry name" value="RIBOSOMAL PROTEIN L47, MITOCHONDRIAL-RELATED"/>
    <property type="match status" value="1"/>
</dbReference>